<proteinExistence type="inferred from homology"/>
<protein>
    <submittedName>
        <fullName evidence="7">Permease</fullName>
    </submittedName>
</protein>
<evidence type="ECO:0000256" key="5">
    <source>
        <dbReference type="ARBA" id="ARBA00023136"/>
    </source>
</evidence>
<name>A0AAT9FQC0_9BACT</name>
<gene>
    <name evidence="7" type="ORF">NT6N_31830</name>
</gene>
<feature type="transmembrane region" description="Helical" evidence="6">
    <location>
        <begin position="127"/>
        <end position="147"/>
    </location>
</feature>
<evidence type="ECO:0000256" key="2">
    <source>
        <dbReference type="ARBA" id="ARBA00010350"/>
    </source>
</evidence>
<dbReference type="AlphaFoldDB" id="A0AAT9FQC0"/>
<comment type="subcellular location">
    <subcellularLocation>
        <location evidence="1">Membrane</location>
        <topology evidence="1">Multi-pass membrane protein</topology>
    </subcellularLocation>
</comment>
<sequence length="241" mass="26100">MENPYSSSYANPYTVAAQPVDVRAAFIRKTYSHLAGAIVVFAMIEAALMSIPGIETTVFNLLATSPYSWLLVLGGFMGVSWLANSWANSDTSKGVQYLGLGVYVIAEAIIFLPLLLMAKWQVGDSTLIMKAGGVTLLLFLGLTVIAFTTKKDFSFLGGMLKIVGMIALGLIVVAVIWPGAITLGLWFSVAMVIFAAGSILYNTSNIIHHYQTSQYVAASLGLFASVALLFWYILRIFMSRD</sequence>
<evidence type="ECO:0000256" key="1">
    <source>
        <dbReference type="ARBA" id="ARBA00004141"/>
    </source>
</evidence>
<evidence type="ECO:0000313" key="7">
    <source>
        <dbReference type="EMBL" id="BDS08143.1"/>
    </source>
</evidence>
<keyword evidence="3 6" id="KW-0812">Transmembrane</keyword>
<evidence type="ECO:0000256" key="3">
    <source>
        <dbReference type="ARBA" id="ARBA00022692"/>
    </source>
</evidence>
<organism evidence="7">
    <name type="scientific">Oceaniferula spumae</name>
    <dbReference type="NCBI Taxonomy" id="2979115"/>
    <lineage>
        <taxon>Bacteria</taxon>
        <taxon>Pseudomonadati</taxon>
        <taxon>Verrucomicrobiota</taxon>
        <taxon>Verrucomicrobiia</taxon>
        <taxon>Verrucomicrobiales</taxon>
        <taxon>Verrucomicrobiaceae</taxon>
        <taxon>Oceaniferula</taxon>
    </lineage>
</organism>
<feature type="transmembrane region" description="Helical" evidence="6">
    <location>
        <begin position="66"/>
        <end position="83"/>
    </location>
</feature>
<feature type="transmembrane region" description="Helical" evidence="6">
    <location>
        <begin position="183"/>
        <end position="203"/>
    </location>
</feature>
<dbReference type="InterPro" id="IPR006214">
    <property type="entry name" value="Bax_inhibitor_1-related"/>
</dbReference>
<dbReference type="Pfam" id="PF01027">
    <property type="entry name" value="Bax1-I"/>
    <property type="match status" value="1"/>
</dbReference>
<dbReference type="PANTHER" id="PTHR23291:SF50">
    <property type="entry name" value="PROTEIN LIFEGUARD 4"/>
    <property type="match status" value="1"/>
</dbReference>
<dbReference type="EMBL" id="AP026866">
    <property type="protein sequence ID" value="BDS08143.1"/>
    <property type="molecule type" value="Genomic_DNA"/>
</dbReference>
<evidence type="ECO:0000256" key="4">
    <source>
        <dbReference type="ARBA" id="ARBA00022989"/>
    </source>
</evidence>
<accession>A0AAT9FQC0</accession>
<comment type="similarity">
    <text evidence="2 6">Belongs to the BI1 family.</text>
</comment>
<feature type="transmembrane region" description="Helical" evidence="6">
    <location>
        <begin position="215"/>
        <end position="234"/>
    </location>
</feature>
<dbReference type="PANTHER" id="PTHR23291">
    <property type="entry name" value="BAX INHIBITOR-RELATED"/>
    <property type="match status" value="1"/>
</dbReference>
<evidence type="ECO:0000256" key="6">
    <source>
        <dbReference type="RuleBase" id="RU004379"/>
    </source>
</evidence>
<feature type="transmembrane region" description="Helical" evidence="6">
    <location>
        <begin position="33"/>
        <end position="54"/>
    </location>
</feature>
<feature type="transmembrane region" description="Helical" evidence="6">
    <location>
        <begin position="95"/>
        <end position="115"/>
    </location>
</feature>
<dbReference type="KEGG" id="osu:NT6N_31830"/>
<keyword evidence="5 6" id="KW-0472">Membrane</keyword>
<feature type="transmembrane region" description="Helical" evidence="6">
    <location>
        <begin position="159"/>
        <end position="177"/>
    </location>
</feature>
<dbReference type="GO" id="GO:0005886">
    <property type="term" value="C:plasma membrane"/>
    <property type="evidence" value="ECO:0007669"/>
    <property type="project" value="TreeGrafter"/>
</dbReference>
<keyword evidence="4 6" id="KW-1133">Transmembrane helix</keyword>
<reference evidence="7" key="1">
    <citation type="submission" date="2024-07" db="EMBL/GenBank/DDBJ databases">
        <title>Complete genome sequence of Verrucomicrobiaceae bacterium NT6N.</title>
        <authorList>
            <person name="Huang C."/>
            <person name="Takami H."/>
            <person name="Hamasaki K."/>
        </authorList>
    </citation>
    <scope>NUCLEOTIDE SEQUENCE</scope>
    <source>
        <strain evidence="7">NT6N</strain>
    </source>
</reference>